<dbReference type="Proteomes" id="UP000656077">
    <property type="component" value="Unassembled WGS sequence"/>
</dbReference>
<dbReference type="Gene3D" id="2.10.270.10">
    <property type="entry name" value="Cholin Binding"/>
    <property type="match status" value="1"/>
</dbReference>
<feature type="region of interest" description="Disordered" evidence="3">
    <location>
        <begin position="235"/>
        <end position="265"/>
    </location>
</feature>
<organism evidence="5 6">
    <name type="scientific">Clostridium chromiireducens</name>
    <dbReference type="NCBI Taxonomy" id="225345"/>
    <lineage>
        <taxon>Bacteria</taxon>
        <taxon>Bacillati</taxon>
        <taxon>Bacillota</taxon>
        <taxon>Clostridia</taxon>
        <taxon>Eubacteriales</taxon>
        <taxon>Clostridiaceae</taxon>
        <taxon>Clostridium</taxon>
    </lineage>
</organism>
<evidence type="ECO:0000256" key="3">
    <source>
        <dbReference type="SAM" id="MobiDB-lite"/>
    </source>
</evidence>
<evidence type="ECO:0000313" key="6">
    <source>
        <dbReference type="Proteomes" id="UP000656077"/>
    </source>
</evidence>
<protein>
    <recommendedName>
        <fullName evidence="4">Cadherin-like beta-sandwich-like domain-containing protein</fullName>
    </recommendedName>
</protein>
<feature type="repeat" description="Cell wall-binding" evidence="2">
    <location>
        <begin position="333"/>
        <end position="353"/>
    </location>
</feature>
<feature type="domain" description="Cadherin-like beta-sandwich-like" evidence="4">
    <location>
        <begin position="142"/>
        <end position="232"/>
    </location>
</feature>
<dbReference type="Pfam" id="PF19127">
    <property type="entry name" value="Choline_bind_3"/>
    <property type="match status" value="2"/>
</dbReference>
<sequence length="372" mass="41855">MMNKRIKRIIAITLTISAFSMVEPSKNINILSTKAYARVKGAELEKISLGKGGIDFKSNTTEYTLKLDSDVDELKISATPKEDDAEVEINGTEVSKSDSYKTTIKLDKGENTVTIKVQNGSKKKTYTITVIRGEKEDKEIYLDDLTISEGHIDFSKDKTSYDLNIPSNVDEVDISAVPENDEYDVEIDGLTAYENNDYEKTINLEKGNKKIDVKIQDDDNHEKVYTLNINRQEKGIKNDAPSVTSNSVQTNSATSGQIGSGTNNTAQPNISVSKGWILNNGQWYYLNEKGNKETGWKAINDSWYYLDENGIMKSGWQKINENWYYLDTNGRMKTGWLKNGDGKWYYLYDSGVMAKSTTINGFKLDSTGSWVK</sequence>
<dbReference type="InterPro" id="IPR018337">
    <property type="entry name" value="Cell_wall/Cho-bd_repeat"/>
</dbReference>
<dbReference type="InterPro" id="IPR025883">
    <property type="entry name" value="Cadherin-like_domain"/>
</dbReference>
<evidence type="ECO:0000256" key="1">
    <source>
        <dbReference type="ARBA" id="ARBA00022737"/>
    </source>
</evidence>
<evidence type="ECO:0000256" key="2">
    <source>
        <dbReference type="PROSITE-ProRule" id="PRU00591"/>
    </source>
</evidence>
<evidence type="ECO:0000313" key="5">
    <source>
        <dbReference type="EMBL" id="MVX62888.1"/>
    </source>
</evidence>
<keyword evidence="1" id="KW-0677">Repeat</keyword>
<reference evidence="5" key="1">
    <citation type="submission" date="2019-12" db="EMBL/GenBank/DDBJ databases">
        <title>Microbes associate with the intestines of laboratory mice.</title>
        <authorList>
            <person name="Navarre W."/>
            <person name="Wong E."/>
        </authorList>
    </citation>
    <scope>NUCLEOTIDE SEQUENCE</scope>
    <source>
        <strain evidence="5">NM79_F5</strain>
    </source>
</reference>
<proteinExistence type="predicted"/>
<evidence type="ECO:0000259" key="4">
    <source>
        <dbReference type="Pfam" id="PF12733"/>
    </source>
</evidence>
<dbReference type="EMBL" id="WSRQ01000005">
    <property type="protein sequence ID" value="MVX62888.1"/>
    <property type="molecule type" value="Genomic_DNA"/>
</dbReference>
<feature type="compositionally biased region" description="Polar residues" evidence="3">
    <location>
        <begin position="241"/>
        <end position="265"/>
    </location>
</feature>
<dbReference type="Pfam" id="PF12733">
    <property type="entry name" value="Cadherin-like"/>
    <property type="match status" value="2"/>
</dbReference>
<feature type="domain" description="Cadherin-like beta-sandwich-like" evidence="4">
    <location>
        <begin position="55"/>
        <end position="132"/>
    </location>
</feature>
<dbReference type="AlphaFoldDB" id="A0A964W1C9"/>
<gene>
    <name evidence="5" type="ORF">GKZ28_04115</name>
</gene>
<feature type="repeat" description="Cell wall-binding" evidence="2">
    <location>
        <begin position="273"/>
        <end position="292"/>
    </location>
</feature>
<accession>A0A964W1C9</accession>
<name>A0A964W1C9_9CLOT</name>
<feature type="repeat" description="Cell wall-binding" evidence="2">
    <location>
        <begin position="293"/>
        <end position="312"/>
    </location>
</feature>
<dbReference type="PROSITE" id="PS51170">
    <property type="entry name" value="CW"/>
    <property type="match status" value="4"/>
</dbReference>
<comment type="caution">
    <text evidence="5">The sequence shown here is derived from an EMBL/GenBank/DDBJ whole genome shotgun (WGS) entry which is preliminary data.</text>
</comment>
<dbReference type="SUPFAM" id="SSF69360">
    <property type="entry name" value="Cell wall binding repeat"/>
    <property type="match status" value="1"/>
</dbReference>
<feature type="repeat" description="Cell wall-binding" evidence="2">
    <location>
        <begin position="313"/>
        <end position="332"/>
    </location>
</feature>